<dbReference type="AlphaFoldDB" id="A0A0F9RGB1"/>
<gene>
    <name evidence="1" type="ORF">LCGC14_0898050</name>
</gene>
<organism evidence="1">
    <name type="scientific">marine sediment metagenome</name>
    <dbReference type="NCBI Taxonomy" id="412755"/>
    <lineage>
        <taxon>unclassified sequences</taxon>
        <taxon>metagenomes</taxon>
        <taxon>ecological metagenomes</taxon>
    </lineage>
</organism>
<comment type="caution">
    <text evidence="1">The sequence shown here is derived from an EMBL/GenBank/DDBJ whole genome shotgun (WGS) entry which is preliminary data.</text>
</comment>
<dbReference type="EMBL" id="LAZR01002908">
    <property type="protein sequence ID" value="KKN24116.1"/>
    <property type="molecule type" value="Genomic_DNA"/>
</dbReference>
<proteinExistence type="predicted"/>
<protein>
    <submittedName>
        <fullName evidence="1">Uncharacterized protein</fullName>
    </submittedName>
</protein>
<evidence type="ECO:0000313" key="1">
    <source>
        <dbReference type="EMBL" id="KKN24116.1"/>
    </source>
</evidence>
<accession>A0A0F9RGB1</accession>
<sequence length="203" mass="22947">MPTKRKRARKRKPLSKAELDDYYLVKFTLPETHSHRGLRYGIVSHSSFDEDVKREAERGNLVISDCEVPISWIRAADHVEKVPVGCGLLPDIDLVEQWLDDKGKAAAQLALASPTCVNQLVSLDVADGLAWYIIVEETKRTLTVEWRSYGGGDRYTDVILGWGGTFPRDRLEPLIMSAEELNRFIAEIDRRKKQPAQQEATGV</sequence>
<reference evidence="1" key="1">
    <citation type="journal article" date="2015" name="Nature">
        <title>Complex archaea that bridge the gap between prokaryotes and eukaryotes.</title>
        <authorList>
            <person name="Spang A."/>
            <person name="Saw J.H."/>
            <person name="Jorgensen S.L."/>
            <person name="Zaremba-Niedzwiedzka K."/>
            <person name="Martijn J."/>
            <person name="Lind A.E."/>
            <person name="van Eijk R."/>
            <person name="Schleper C."/>
            <person name="Guy L."/>
            <person name="Ettema T.J."/>
        </authorList>
    </citation>
    <scope>NUCLEOTIDE SEQUENCE</scope>
</reference>
<name>A0A0F9RGB1_9ZZZZ</name>